<dbReference type="EMBL" id="DSPX01000039">
    <property type="protein sequence ID" value="HGF99808.1"/>
    <property type="molecule type" value="Genomic_DNA"/>
</dbReference>
<name>A0A7C3ZTW2_9CYAN</name>
<comment type="similarity">
    <text evidence="2">Belongs to the NADH dehydrogenase family.</text>
</comment>
<dbReference type="PRINTS" id="PR00368">
    <property type="entry name" value="FADPNR"/>
</dbReference>
<dbReference type="InterPro" id="IPR023753">
    <property type="entry name" value="FAD/NAD-binding_dom"/>
</dbReference>
<dbReference type="FunFam" id="3.50.50.100:FF:000010">
    <property type="entry name" value="Alternative NAD(P)H-ubiquinone oxidoreductase C1, chloroplastic/mitochondrial"/>
    <property type="match status" value="1"/>
</dbReference>
<dbReference type="EC" id="1.6.5.12" evidence="8"/>
<evidence type="ECO:0000256" key="4">
    <source>
        <dbReference type="ARBA" id="ARBA00022827"/>
    </source>
</evidence>
<keyword evidence="3" id="KW-0285">Flavoprotein</keyword>
<dbReference type="InterPro" id="IPR036188">
    <property type="entry name" value="FAD/NAD-bd_sf"/>
</dbReference>
<sequence>MSEQPRQICILGGGFGGLYTALRLSQFPWEAAEKPEIILVDQQDRFLFSPLLYELITGELETWEIAPPFAELLANTGIRFRQGSAKAIDLDSKRVELQDGSEIICDRLVLTVGGETPLDIVPGCQEYALPFRTIDHAYRLQEKLRFLETSDKDKIRVAVVGGGYSGVELACKIADRLEHRGRLRIIEQGNTILGTSAEFNREAARKALTERGIWIDLETTVAQIDADTISLVYKEQTDIIPVDLVLWTVGNRVSPLIRQLPLKQNQRGQLIVTPTLQTPDYPDIFALGDLADCSDAGGQKIPATAQAAMQQADYAAWNIWASLTNRPLLSFRYLSLGEMMTLGTENATLSGLGLKLDGSLAAIVRRLVYLYRLPTLDHQLKVGFNWMTRPLRDMLAP</sequence>
<keyword evidence="4" id="KW-0274">FAD</keyword>
<protein>
    <recommendedName>
        <fullName evidence="8">demethylphylloquinone reductase</fullName>
        <ecNumber evidence="8">1.6.5.12</ecNumber>
    </recommendedName>
</protein>
<feature type="domain" description="FAD/NAD(P)-binding" evidence="9">
    <location>
        <begin position="7"/>
        <end position="312"/>
    </location>
</feature>
<comment type="caution">
    <text evidence="10">The sequence shown here is derived from an EMBL/GenBank/DDBJ whole genome shotgun (WGS) entry which is preliminary data.</text>
</comment>
<dbReference type="GO" id="GO:0019646">
    <property type="term" value="P:aerobic electron transport chain"/>
    <property type="evidence" value="ECO:0007669"/>
    <property type="project" value="TreeGrafter"/>
</dbReference>
<evidence type="ECO:0000256" key="1">
    <source>
        <dbReference type="ARBA" id="ARBA00001974"/>
    </source>
</evidence>
<evidence type="ECO:0000256" key="3">
    <source>
        <dbReference type="ARBA" id="ARBA00022630"/>
    </source>
</evidence>
<dbReference type="PANTHER" id="PTHR42913:SF4">
    <property type="entry name" value="ALTERNATIVE NAD(P)H-UBIQUINONE OXIDOREDUCTASE C1, CHLOROPLASTIC_MITOCHONDRIAL"/>
    <property type="match status" value="1"/>
</dbReference>
<evidence type="ECO:0000256" key="5">
    <source>
        <dbReference type="ARBA" id="ARBA00022857"/>
    </source>
</evidence>
<dbReference type="InterPro" id="IPR051169">
    <property type="entry name" value="NADH-Q_oxidoreductase"/>
</dbReference>
<gene>
    <name evidence="10" type="ORF">ENR15_03840</name>
</gene>
<evidence type="ECO:0000256" key="2">
    <source>
        <dbReference type="ARBA" id="ARBA00005272"/>
    </source>
</evidence>
<organism evidence="10">
    <name type="scientific">Planktothricoides sp. SpSt-374</name>
    <dbReference type="NCBI Taxonomy" id="2282167"/>
    <lineage>
        <taxon>Bacteria</taxon>
        <taxon>Bacillati</taxon>
        <taxon>Cyanobacteriota</taxon>
        <taxon>Cyanophyceae</taxon>
        <taxon>Oscillatoriophycideae</taxon>
        <taxon>Oscillatoriales</taxon>
        <taxon>Oscillatoriaceae</taxon>
        <taxon>Planktothricoides</taxon>
    </lineage>
</organism>
<dbReference type="PANTHER" id="PTHR42913">
    <property type="entry name" value="APOPTOSIS-INDUCING FACTOR 1"/>
    <property type="match status" value="1"/>
</dbReference>
<reference evidence="10" key="1">
    <citation type="journal article" date="2020" name="mSystems">
        <title>Genome- and Community-Level Interaction Insights into Carbon Utilization and Element Cycling Functions of Hydrothermarchaeota in Hydrothermal Sediment.</title>
        <authorList>
            <person name="Zhou Z."/>
            <person name="Liu Y."/>
            <person name="Xu W."/>
            <person name="Pan J."/>
            <person name="Luo Z.H."/>
            <person name="Li M."/>
        </authorList>
    </citation>
    <scope>NUCLEOTIDE SEQUENCE [LARGE SCALE GENOMIC DNA]</scope>
    <source>
        <strain evidence="10">SpSt-374</strain>
    </source>
</reference>
<accession>A0A7C3ZTW2</accession>
<evidence type="ECO:0000256" key="6">
    <source>
        <dbReference type="ARBA" id="ARBA00023002"/>
    </source>
</evidence>
<dbReference type="GO" id="GO:0003955">
    <property type="term" value="F:NAD(P)H dehydrogenase (quinone) activity"/>
    <property type="evidence" value="ECO:0007669"/>
    <property type="project" value="TreeGrafter"/>
</dbReference>
<evidence type="ECO:0000256" key="8">
    <source>
        <dbReference type="ARBA" id="ARBA00066844"/>
    </source>
</evidence>
<evidence type="ECO:0000313" key="10">
    <source>
        <dbReference type="EMBL" id="HGF99808.1"/>
    </source>
</evidence>
<comment type="catalytic activity">
    <reaction evidence="7">
        <text>demethylphylloquinone + NADPH + H(+) = demethylphylloquinol + NADP(+)</text>
        <dbReference type="Rhea" id="RHEA:47744"/>
        <dbReference type="ChEBI" id="CHEBI:15378"/>
        <dbReference type="ChEBI" id="CHEBI:31087"/>
        <dbReference type="ChEBI" id="CHEBI:57783"/>
        <dbReference type="ChEBI" id="CHEBI:58349"/>
        <dbReference type="ChEBI" id="CHEBI:87844"/>
        <dbReference type="EC" id="1.6.5.12"/>
    </reaction>
</comment>
<keyword evidence="6" id="KW-0560">Oxidoreductase</keyword>
<comment type="cofactor">
    <cofactor evidence="1">
        <name>FAD</name>
        <dbReference type="ChEBI" id="CHEBI:57692"/>
    </cofactor>
</comment>
<evidence type="ECO:0000259" key="9">
    <source>
        <dbReference type="Pfam" id="PF07992"/>
    </source>
</evidence>
<dbReference type="Pfam" id="PF07992">
    <property type="entry name" value="Pyr_redox_2"/>
    <property type="match status" value="1"/>
</dbReference>
<dbReference type="AlphaFoldDB" id="A0A7C3ZTW2"/>
<dbReference type="SUPFAM" id="SSF51905">
    <property type="entry name" value="FAD/NAD(P)-binding domain"/>
    <property type="match status" value="2"/>
</dbReference>
<proteinExistence type="inferred from homology"/>
<dbReference type="PRINTS" id="PR00411">
    <property type="entry name" value="PNDRDTASEI"/>
</dbReference>
<keyword evidence="5" id="KW-0521">NADP</keyword>
<dbReference type="Gene3D" id="3.50.50.100">
    <property type="match status" value="1"/>
</dbReference>
<evidence type="ECO:0000256" key="7">
    <source>
        <dbReference type="ARBA" id="ARBA00052971"/>
    </source>
</evidence>